<feature type="compositionally biased region" description="Polar residues" evidence="1">
    <location>
        <begin position="416"/>
        <end position="429"/>
    </location>
</feature>
<comment type="caution">
    <text evidence="2">The sequence shown here is derived from an EMBL/GenBank/DDBJ whole genome shotgun (WGS) entry which is preliminary data.</text>
</comment>
<feature type="region of interest" description="Disordered" evidence="1">
    <location>
        <begin position="385"/>
        <end position="475"/>
    </location>
</feature>
<evidence type="ECO:0000313" key="3">
    <source>
        <dbReference type="Proteomes" id="UP000001548"/>
    </source>
</evidence>
<feature type="compositionally biased region" description="Basic and acidic residues" evidence="1">
    <location>
        <begin position="317"/>
        <end position="329"/>
    </location>
</feature>
<dbReference type="HOGENOM" id="CLU_535829_0_0_1"/>
<dbReference type="KEGG" id="gla:GL50803_0017501"/>
<dbReference type="RefSeq" id="XP_001709115.1">
    <property type="nucleotide sequence ID" value="XM_001709063.1"/>
</dbReference>
<proteinExistence type="predicted"/>
<sequence length="509" mass="56564">MADWNDQYSSFDWEESYNSELDVSLDEGRKHHVHTKKITLSVNASKTNNNYPTDQSGPLVQADRLDQPIAKSHSHISDNTLQTFKNTHRRRQQREGQNEHSMHNYSIKERQDSGAFVSRDRQHREDRYESHGNRKNRRSFHDTVESPVRQTNRHAKQNKSAFNEQKQHLDDIVSSSVILTRNRQVFSRQGQDLYQTPSLKDIRIQDGKTVNIPATFSHGSSSNDARVVPRASSELPRPHTDAGALDQSTDIIMDLPCPTSSVPAKPCPNEEPVPIPVSVVSNNLDITDMVSPMEALASSTPKEPGAAGGKAVVIKQKGPDHRPEHKSTDFRGSSHLNTIDSHNVSISSITTDDHDRGSPVKQQLGRGSVTGSRISVVFADGTSLQKDNSYDKQSDAKPQPSVEASKDSKNAPVRPTRSSNRGSNKSKLNPNDEDPKSVTAKISIKIDARSCSLDKGNNKTDHQEGPSPESHASTKSIKQIIVVLPNEEPIYSDFRSARIKLPSSVWRIP</sequence>
<feature type="compositionally biased region" description="Polar residues" evidence="1">
    <location>
        <begin position="330"/>
        <end position="350"/>
    </location>
</feature>
<dbReference type="Proteomes" id="UP000001548">
    <property type="component" value="Unassembled WGS sequence"/>
</dbReference>
<dbReference type="OMA" id="MADWNDQ"/>
<name>A8B717_GIAIC</name>
<accession>A8B717</accession>
<feature type="compositionally biased region" description="Basic and acidic residues" evidence="1">
    <location>
        <begin position="93"/>
        <end position="132"/>
    </location>
</feature>
<dbReference type="VEuPathDB" id="GiardiaDB:GL50803_17501"/>
<protein>
    <submittedName>
        <fullName evidence="2">Uncharacterized protein</fullName>
    </submittedName>
</protein>
<gene>
    <name evidence="2" type="ORF">GL50803_0017501</name>
</gene>
<reference evidence="2 3" key="1">
    <citation type="journal article" date="2007" name="Science">
        <title>Genomic minimalism in the early diverging intestinal parasite Giardia lamblia.</title>
        <authorList>
            <person name="Morrison H.G."/>
            <person name="McArthur A.G."/>
            <person name="Gillin F.D."/>
            <person name="Aley S.B."/>
            <person name="Adam R.D."/>
            <person name="Olsen G.J."/>
            <person name="Best A.A."/>
            <person name="Cande W.Z."/>
            <person name="Chen F."/>
            <person name="Cipriano M.J."/>
            <person name="Davids B.J."/>
            <person name="Dawson S.C."/>
            <person name="Elmendorf H.G."/>
            <person name="Hehl A.B."/>
            <person name="Holder M.E."/>
            <person name="Huse S.M."/>
            <person name="Kim U.U."/>
            <person name="Lasek-Nesselquist E."/>
            <person name="Manning G."/>
            <person name="Nigam A."/>
            <person name="Nixon J.E."/>
            <person name="Palm D."/>
            <person name="Passamaneck N.E."/>
            <person name="Prabhu A."/>
            <person name="Reich C.I."/>
            <person name="Reiner D.S."/>
            <person name="Samuelson J."/>
            <person name="Svard S.G."/>
            <person name="Sogin M.L."/>
        </authorList>
    </citation>
    <scope>NUCLEOTIDE SEQUENCE [LARGE SCALE GENOMIC DNA]</scope>
    <source>
        <strain evidence="2 3">WB C6</strain>
    </source>
</reference>
<dbReference type="AlphaFoldDB" id="A8B717"/>
<keyword evidence="3" id="KW-1185">Reference proteome</keyword>
<feature type="region of interest" description="Disordered" evidence="1">
    <location>
        <begin position="316"/>
        <end position="368"/>
    </location>
</feature>
<dbReference type="EMBL" id="AACB03000005">
    <property type="protein sequence ID" value="KAE8301805.1"/>
    <property type="molecule type" value="Genomic_DNA"/>
</dbReference>
<evidence type="ECO:0000256" key="1">
    <source>
        <dbReference type="SAM" id="MobiDB-lite"/>
    </source>
</evidence>
<dbReference type="GeneID" id="5702033"/>
<organism evidence="2 3">
    <name type="scientific">Giardia intestinalis (strain ATCC 50803 / WB clone C6)</name>
    <name type="common">Giardia lamblia</name>
    <dbReference type="NCBI Taxonomy" id="184922"/>
    <lineage>
        <taxon>Eukaryota</taxon>
        <taxon>Metamonada</taxon>
        <taxon>Diplomonadida</taxon>
        <taxon>Hexamitidae</taxon>
        <taxon>Giardiinae</taxon>
        <taxon>Giardia</taxon>
    </lineage>
</organism>
<feature type="region of interest" description="Disordered" evidence="1">
    <location>
        <begin position="85"/>
        <end position="166"/>
    </location>
</feature>
<evidence type="ECO:0000313" key="2">
    <source>
        <dbReference type="EMBL" id="KAE8301805.1"/>
    </source>
</evidence>